<name>A0A553NG05_TIGCA</name>
<organism evidence="2 3">
    <name type="scientific">Tigriopus californicus</name>
    <name type="common">Marine copepod</name>
    <dbReference type="NCBI Taxonomy" id="6832"/>
    <lineage>
        <taxon>Eukaryota</taxon>
        <taxon>Metazoa</taxon>
        <taxon>Ecdysozoa</taxon>
        <taxon>Arthropoda</taxon>
        <taxon>Crustacea</taxon>
        <taxon>Multicrustacea</taxon>
        <taxon>Hexanauplia</taxon>
        <taxon>Copepoda</taxon>
        <taxon>Harpacticoida</taxon>
        <taxon>Harpacticidae</taxon>
        <taxon>Tigriopus</taxon>
    </lineage>
</organism>
<accession>A0A553NG05</accession>
<protein>
    <submittedName>
        <fullName evidence="2">Uncharacterized protein</fullName>
    </submittedName>
</protein>
<evidence type="ECO:0000256" key="1">
    <source>
        <dbReference type="SAM" id="MobiDB-lite"/>
    </source>
</evidence>
<feature type="compositionally biased region" description="Polar residues" evidence="1">
    <location>
        <begin position="30"/>
        <end position="41"/>
    </location>
</feature>
<proteinExistence type="predicted"/>
<dbReference type="Proteomes" id="UP000318571">
    <property type="component" value="Chromosome 10"/>
</dbReference>
<keyword evidence="3" id="KW-1185">Reference proteome</keyword>
<dbReference type="AlphaFoldDB" id="A0A553NG05"/>
<evidence type="ECO:0000313" key="3">
    <source>
        <dbReference type="Proteomes" id="UP000318571"/>
    </source>
</evidence>
<feature type="compositionally biased region" description="Low complexity" evidence="1">
    <location>
        <begin position="100"/>
        <end position="114"/>
    </location>
</feature>
<feature type="region of interest" description="Disordered" evidence="1">
    <location>
        <begin position="98"/>
        <end position="131"/>
    </location>
</feature>
<dbReference type="EMBL" id="VCGU01000458">
    <property type="protein sequence ID" value="TRY64393.1"/>
    <property type="molecule type" value="Genomic_DNA"/>
</dbReference>
<reference evidence="2 3" key="1">
    <citation type="journal article" date="2018" name="Nat. Ecol. Evol.">
        <title>Genomic signatures of mitonuclear coevolution across populations of Tigriopus californicus.</title>
        <authorList>
            <person name="Barreto F.S."/>
            <person name="Watson E.T."/>
            <person name="Lima T.G."/>
            <person name="Willett C.S."/>
            <person name="Edmands S."/>
            <person name="Li W."/>
            <person name="Burton R.S."/>
        </authorList>
    </citation>
    <scope>NUCLEOTIDE SEQUENCE [LARGE SCALE GENOMIC DNA]</scope>
    <source>
        <strain evidence="2 3">San Diego</strain>
    </source>
</reference>
<evidence type="ECO:0000313" key="2">
    <source>
        <dbReference type="EMBL" id="TRY64393.1"/>
    </source>
</evidence>
<sequence length="131" mass="14084">MACFPKAWQRLRQWYWDLCGLPDVKATGQPGLSQGHPQQSGLEGVERPFVSPPPTYSASQGDVLVKSIVDSCLEAKRTMRATDWNRTMATIPAALAAIRPASSSHASETPSSSPLCSHEGACHGVNDSPNH</sequence>
<feature type="region of interest" description="Disordered" evidence="1">
    <location>
        <begin position="29"/>
        <end position="58"/>
    </location>
</feature>
<comment type="caution">
    <text evidence="2">The sequence shown here is derived from an EMBL/GenBank/DDBJ whole genome shotgun (WGS) entry which is preliminary data.</text>
</comment>
<gene>
    <name evidence="2" type="ORF">TCAL_02638</name>
</gene>